<feature type="domain" description="Coatomer gamma subunit appendage Ig-like subdomain" evidence="13">
    <location>
        <begin position="618"/>
        <end position="756"/>
    </location>
</feature>
<comment type="subunit">
    <text evidence="11">Oligomeric complex.</text>
</comment>
<comment type="subcellular location">
    <subcellularLocation>
        <location evidence="11">Cytoplasm</location>
    </subcellularLocation>
    <subcellularLocation>
        <location evidence="1 11">Golgi apparatus membrane</location>
        <topology evidence="1 11">Peripheral membrane protein</topology>
        <orientation evidence="1 11">Cytoplasmic side</orientation>
    </subcellularLocation>
    <subcellularLocation>
        <location evidence="11">Cytoplasmic vesicle</location>
        <location evidence="11">COPI-coated vesicle membrane</location>
        <topology evidence="11">Peripheral membrane protein</topology>
        <orientation evidence="11">Cytoplasmic side</orientation>
    </subcellularLocation>
</comment>
<dbReference type="AlphaFoldDB" id="G0V288"/>
<evidence type="ECO:0000256" key="7">
    <source>
        <dbReference type="ARBA" id="ARBA00022927"/>
    </source>
</evidence>
<dbReference type="GO" id="GO:0009306">
    <property type="term" value="P:protein secretion"/>
    <property type="evidence" value="ECO:0007669"/>
    <property type="project" value="TreeGrafter"/>
</dbReference>
<dbReference type="SUPFAM" id="SSF49348">
    <property type="entry name" value="Clathrin adaptor appendage domain"/>
    <property type="match status" value="1"/>
</dbReference>
<evidence type="ECO:0000259" key="12">
    <source>
        <dbReference type="Pfam" id="PF01602"/>
    </source>
</evidence>
<keyword evidence="5" id="KW-0677">Repeat</keyword>
<dbReference type="GO" id="GO:0005793">
    <property type="term" value="C:endoplasmic reticulum-Golgi intermediate compartment"/>
    <property type="evidence" value="ECO:0007669"/>
    <property type="project" value="TreeGrafter"/>
</dbReference>
<evidence type="ECO:0000256" key="2">
    <source>
        <dbReference type="ARBA" id="ARBA00010720"/>
    </source>
</evidence>
<evidence type="ECO:0000256" key="4">
    <source>
        <dbReference type="ARBA" id="ARBA00022490"/>
    </source>
</evidence>
<protein>
    <recommendedName>
        <fullName evidence="11">Coatomer subunit gamma</fullName>
    </recommendedName>
</protein>
<dbReference type="Gene3D" id="3.30.310.10">
    <property type="entry name" value="TATA-Binding Protein"/>
    <property type="match status" value="1"/>
</dbReference>
<dbReference type="PIRSF" id="PIRSF037093">
    <property type="entry name" value="Coatomer_gamma_subunit"/>
    <property type="match status" value="1"/>
</dbReference>
<dbReference type="Pfam" id="PF01602">
    <property type="entry name" value="Adaptin_N"/>
    <property type="match status" value="1"/>
</dbReference>
<dbReference type="VEuPathDB" id="TriTrypDB:TcIL3000.11.12560"/>
<keyword evidence="7 11" id="KW-0653">Protein transport</keyword>
<keyword evidence="10 11" id="KW-0968">Cytoplasmic vesicle</keyword>
<dbReference type="InterPro" id="IPR032154">
    <property type="entry name" value="Coatomer_g_Cpla"/>
</dbReference>
<dbReference type="GO" id="GO:0006888">
    <property type="term" value="P:endoplasmic reticulum to Golgi vesicle-mediated transport"/>
    <property type="evidence" value="ECO:0007669"/>
    <property type="project" value="TreeGrafter"/>
</dbReference>
<evidence type="ECO:0000256" key="10">
    <source>
        <dbReference type="ARBA" id="ARBA00023329"/>
    </source>
</evidence>
<dbReference type="InterPro" id="IPR013041">
    <property type="entry name" value="Clathrin_app_Ig-like_sf"/>
</dbReference>
<dbReference type="GO" id="GO:0005783">
    <property type="term" value="C:endoplasmic reticulum"/>
    <property type="evidence" value="ECO:0007669"/>
    <property type="project" value="TreeGrafter"/>
</dbReference>
<dbReference type="EMBL" id="HE575324">
    <property type="protein sequence ID" value="CCC95760.1"/>
    <property type="molecule type" value="Genomic_DNA"/>
</dbReference>
<reference evidence="15" key="1">
    <citation type="journal article" date="2012" name="Proc. Natl. Acad. Sci. U.S.A.">
        <title>Antigenic diversity is generated by distinct evolutionary mechanisms in African trypanosome species.</title>
        <authorList>
            <person name="Jackson A.P."/>
            <person name="Berry A."/>
            <person name="Aslett M."/>
            <person name="Allison H.C."/>
            <person name="Burton P."/>
            <person name="Vavrova-Anderson J."/>
            <person name="Brown R."/>
            <person name="Browne H."/>
            <person name="Corton N."/>
            <person name="Hauser H."/>
            <person name="Gamble J."/>
            <person name="Gilderthorp R."/>
            <person name="Marcello L."/>
            <person name="McQuillan J."/>
            <person name="Otto T.D."/>
            <person name="Quail M.A."/>
            <person name="Sanders M.J."/>
            <person name="van Tonder A."/>
            <person name="Ginger M.L."/>
            <person name="Field M.C."/>
            <person name="Barry J.D."/>
            <person name="Hertz-Fowler C."/>
            <person name="Berriman M."/>
        </authorList>
    </citation>
    <scope>NUCLEOTIDE SEQUENCE</scope>
    <source>
        <strain evidence="15">IL3000</strain>
    </source>
</reference>
<evidence type="ECO:0000259" key="14">
    <source>
        <dbReference type="Pfam" id="PF16381"/>
    </source>
</evidence>
<dbReference type="InterPro" id="IPR017106">
    <property type="entry name" value="Coatomer_gsu"/>
</dbReference>
<keyword evidence="3 11" id="KW-0813">Transport</keyword>
<dbReference type="InterPro" id="IPR011989">
    <property type="entry name" value="ARM-like"/>
</dbReference>
<evidence type="ECO:0000256" key="9">
    <source>
        <dbReference type="ARBA" id="ARBA00023136"/>
    </source>
</evidence>
<evidence type="ECO:0000256" key="3">
    <source>
        <dbReference type="ARBA" id="ARBA00022448"/>
    </source>
</evidence>
<name>G0V288_TRYCI</name>
<evidence type="ECO:0000256" key="5">
    <source>
        <dbReference type="ARBA" id="ARBA00022737"/>
    </source>
</evidence>
<dbReference type="SUPFAM" id="SSF55711">
    <property type="entry name" value="Subdomain of clathrin and coatomer appendage domain"/>
    <property type="match status" value="1"/>
</dbReference>
<dbReference type="PANTHER" id="PTHR10261:SF0">
    <property type="entry name" value="COATOMER SUBUNIT GAMMA-2"/>
    <property type="match status" value="1"/>
</dbReference>
<dbReference type="GO" id="GO:0006891">
    <property type="term" value="P:intra-Golgi vesicle-mediated transport"/>
    <property type="evidence" value="ECO:0007669"/>
    <property type="project" value="TreeGrafter"/>
</dbReference>
<feature type="domain" description="Coatomer subunit gamma C-terminal" evidence="14">
    <location>
        <begin position="759"/>
        <end position="873"/>
    </location>
</feature>
<dbReference type="InterPro" id="IPR009028">
    <property type="entry name" value="Coatomer/calthrin_app_sub_C"/>
</dbReference>
<evidence type="ECO:0000256" key="6">
    <source>
        <dbReference type="ARBA" id="ARBA00022892"/>
    </source>
</evidence>
<gene>
    <name evidence="15" type="ORF">TCIL3000_11_12560</name>
</gene>
<dbReference type="GO" id="GO:0030126">
    <property type="term" value="C:COPI vesicle coat"/>
    <property type="evidence" value="ECO:0007669"/>
    <property type="project" value="InterPro"/>
</dbReference>
<dbReference type="Pfam" id="PF08752">
    <property type="entry name" value="COP-gamma_platf"/>
    <property type="match status" value="1"/>
</dbReference>
<dbReference type="GO" id="GO:0000139">
    <property type="term" value="C:Golgi membrane"/>
    <property type="evidence" value="ECO:0007669"/>
    <property type="project" value="UniProtKB-SubCell"/>
</dbReference>
<evidence type="ECO:0000256" key="1">
    <source>
        <dbReference type="ARBA" id="ARBA00004255"/>
    </source>
</evidence>
<dbReference type="GO" id="GO:0005198">
    <property type="term" value="F:structural molecule activity"/>
    <property type="evidence" value="ECO:0007669"/>
    <property type="project" value="InterPro"/>
</dbReference>
<dbReference type="InterPro" id="IPR002553">
    <property type="entry name" value="Clathrin/coatomer_adapt-like_N"/>
</dbReference>
<dbReference type="InterPro" id="IPR013040">
    <property type="entry name" value="Coatomer_gsu_app_Ig-like_dom"/>
</dbReference>
<keyword evidence="6 11" id="KW-0931">ER-Golgi transport</keyword>
<organism evidence="15">
    <name type="scientific">Trypanosoma congolense (strain IL3000)</name>
    <dbReference type="NCBI Taxonomy" id="1068625"/>
    <lineage>
        <taxon>Eukaryota</taxon>
        <taxon>Discoba</taxon>
        <taxon>Euglenozoa</taxon>
        <taxon>Kinetoplastea</taxon>
        <taxon>Metakinetoplastina</taxon>
        <taxon>Trypanosomatida</taxon>
        <taxon>Trypanosomatidae</taxon>
        <taxon>Trypanosoma</taxon>
        <taxon>Nannomonas</taxon>
    </lineage>
</organism>
<dbReference type="InterPro" id="IPR037067">
    <property type="entry name" value="Coatomer_gsu_app_sf"/>
</dbReference>
<keyword evidence="8 11" id="KW-0333">Golgi apparatus</keyword>
<comment type="similarity">
    <text evidence="2 11">Belongs to the COPG family.</text>
</comment>
<dbReference type="Gene3D" id="2.60.40.1480">
    <property type="entry name" value="Coatomer, gamma subunit, appendage domain"/>
    <property type="match status" value="1"/>
</dbReference>
<dbReference type="SUPFAM" id="SSF48371">
    <property type="entry name" value="ARM repeat"/>
    <property type="match status" value="1"/>
</dbReference>
<evidence type="ECO:0000313" key="15">
    <source>
        <dbReference type="EMBL" id="CCC95760.1"/>
    </source>
</evidence>
<proteinExistence type="inferred from homology"/>
<dbReference type="Gene3D" id="1.25.10.10">
    <property type="entry name" value="Leucine-rich Repeat Variant"/>
    <property type="match status" value="2"/>
</dbReference>
<feature type="domain" description="Clathrin/coatomer adaptor adaptin-like N-terminal" evidence="12">
    <location>
        <begin position="30"/>
        <end position="537"/>
    </location>
</feature>
<accession>G0V288</accession>
<dbReference type="InterPro" id="IPR016024">
    <property type="entry name" value="ARM-type_fold"/>
</dbReference>
<dbReference type="Pfam" id="PF16381">
    <property type="entry name" value="Coatomer_g_Cpla"/>
    <property type="match status" value="1"/>
</dbReference>
<evidence type="ECO:0000256" key="8">
    <source>
        <dbReference type="ARBA" id="ARBA00023034"/>
    </source>
</evidence>
<sequence length="876" mass="96786">MHFERDRYHFDEEDEDESLPFDGLEKASVLQQCRVFNDVQLDTSACLRSMTQCLHLMYTGTVLTEAEATELFFLSTKLLQSNKPRMRRLHYVLMKELSPMVEQSFIASNSLMSDIKSTNDTSKCNGIRTLFKVMNSTLYASMDRTIVESLTSQSSKVVSAALVVGLHIAQTHPEMARKWGTQLTEVLRSNSNAQYLAIALLHSLRKNDRISVRRLIEQVRAGQIRSPLALCLLIKMCTELMLEDPDGSVDLYRFVVSMARNSNDIVVVEAIKSICSLPTISVKDLSPTVTLMQLYLSASNTILRFSAIRLLNRLATTRPAAITPINGEIENLITDPNRLIATLATTTLLKTGTEQTIERLINQLSTTACMQDLGKEFKKAIIGTVKLLNVRFPSKYGVLLGFLTKVLCGEDSDDLSESVVEAMIDVARVNVKAKNAVLKHLVELIDNCNYPNIVCRALTYMGEEVPHVENPKSFVRHIYNHATLEGPEIRAVAVATLAKIAARIPSLRRSIVVLLKRIRGDTDDEVRDRAVLYTKLFLCGDEDMVRVMVSDIASAVANGRMNCDKAAPVTSAGEMDGGAGGYTSSLALREAGESGWGGAAHGGQQEINSCSSAVLQGREELFKIGRLASLGEPCSSTEPLSLSDPDSEYFVTLIKHIYLTHVVLQFKIKNTMDDVTFRHVNIQLDVGELDVEPLYAIPIEAIAPGSTEYGYVVLGYEEEQYPSGAVICHIKFAMQEDGSDDAAGDEDEYPLEGFDMTISDFIVPRDLGDNFQQKWEELQKEETNGTYALSSMRNLTVAACELADFFGMHVVGGKVQKITTASHTISMSGSMVNREKSLVMINARLFITTDNTVALQLTLRGGNAELREYLSAALLS</sequence>
<dbReference type="PANTHER" id="PTHR10261">
    <property type="entry name" value="COATOMER SUBUNIT GAMMA"/>
    <property type="match status" value="1"/>
</dbReference>
<comment type="function">
    <text evidence="11">The coatomer is a cytosolic protein complex that binds to dilysine motifs and reversibly associates with Golgi non-clathrin-coated vesicles, which further mediate biosynthetic protein transport from the ER, via the Golgi up to the trans Golgi network. Coatomer complex is required for budding from Golgi membranes, and is essential for the retrograde Golgi-to-ER transport of dilysine-tagged proteins.</text>
</comment>
<keyword evidence="4 11" id="KW-0963">Cytoplasm</keyword>
<keyword evidence="9 11" id="KW-0472">Membrane</keyword>
<evidence type="ECO:0000256" key="11">
    <source>
        <dbReference type="PIRNR" id="PIRNR037093"/>
    </source>
</evidence>
<dbReference type="GO" id="GO:0006886">
    <property type="term" value="P:intracellular protein transport"/>
    <property type="evidence" value="ECO:0007669"/>
    <property type="project" value="InterPro"/>
</dbReference>
<dbReference type="InterPro" id="IPR012295">
    <property type="entry name" value="TBP_dom_sf"/>
</dbReference>
<evidence type="ECO:0000259" key="13">
    <source>
        <dbReference type="Pfam" id="PF08752"/>
    </source>
</evidence>